<dbReference type="Proteomes" id="UP000218231">
    <property type="component" value="Unassembled WGS sequence"/>
</dbReference>
<organism evidence="1 2">
    <name type="scientific">Diploscapter pachys</name>
    <dbReference type="NCBI Taxonomy" id="2018661"/>
    <lineage>
        <taxon>Eukaryota</taxon>
        <taxon>Metazoa</taxon>
        <taxon>Ecdysozoa</taxon>
        <taxon>Nematoda</taxon>
        <taxon>Chromadorea</taxon>
        <taxon>Rhabditida</taxon>
        <taxon>Rhabditina</taxon>
        <taxon>Rhabditomorpha</taxon>
        <taxon>Rhabditoidea</taxon>
        <taxon>Rhabditidae</taxon>
        <taxon>Diploscapter</taxon>
    </lineage>
</organism>
<keyword evidence="2" id="KW-1185">Reference proteome</keyword>
<protein>
    <submittedName>
        <fullName evidence="1">Uncharacterized protein</fullName>
    </submittedName>
</protein>
<dbReference type="EMBL" id="LIAE01009501">
    <property type="protein sequence ID" value="PAV69459.1"/>
    <property type="molecule type" value="Genomic_DNA"/>
</dbReference>
<name>A0A2A2K6M9_9BILA</name>
<proteinExistence type="predicted"/>
<dbReference type="AlphaFoldDB" id="A0A2A2K6M9"/>
<comment type="caution">
    <text evidence="1">The sequence shown here is derived from an EMBL/GenBank/DDBJ whole genome shotgun (WGS) entry which is preliminary data.</text>
</comment>
<evidence type="ECO:0000313" key="2">
    <source>
        <dbReference type="Proteomes" id="UP000218231"/>
    </source>
</evidence>
<reference evidence="1 2" key="1">
    <citation type="journal article" date="2017" name="Curr. Biol.">
        <title>Genome architecture and evolution of a unichromosomal asexual nematode.</title>
        <authorList>
            <person name="Fradin H."/>
            <person name="Zegar C."/>
            <person name="Gutwein M."/>
            <person name="Lucas J."/>
            <person name="Kovtun M."/>
            <person name="Corcoran D."/>
            <person name="Baugh L.R."/>
            <person name="Kiontke K."/>
            <person name="Gunsalus K."/>
            <person name="Fitch D.H."/>
            <person name="Piano F."/>
        </authorList>
    </citation>
    <scope>NUCLEOTIDE SEQUENCE [LARGE SCALE GENOMIC DNA]</scope>
    <source>
        <strain evidence="1">PF1309</strain>
    </source>
</reference>
<accession>A0A2A2K6M9</accession>
<gene>
    <name evidence="1" type="ORF">WR25_25681</name>
</gene>
<evidence type="ECO:0000313" key="1">
    <source>
        <dbReference type="EMBL" id="PAV69459.1"/>
    </source>
</evidence>
<sequence length="114" mass="12710">MNLAHAALPQHVFQAGQAERQGLSGRAQAWIKESGRIAVADVPCLLQRLHECLRGMVRAGIVCIEKVWMGNPDRAKPLPEPQAALHDPAVGRQRPLALFQREEQQFGEWVRAND</sequence>